<feature type="domain" description="Thioredoxin" evidence="1">
    <location>
        <begin position="40"/>
        <end position="110"/>
    </location>
</feature>
<evidence type="ECO:0000313" key="3">
    <source>
        <dbReference type="Proteomes" id="UP000274504"/>
    </source>
</evidence>
<dbReference type="EMBL" id="UYSG01000374">
    <property type="protein sequence ID" value="VDL19265.1"/>
    <property type="molecule type" value="Genomic_DNA"/>
</dbReference>
<dbReference type="InterPro" id="IPR050620">
    <property type="entry name" value="Thioredoxin_H-type-like"/>
</dbReference>
<evidence type="ECO:0000259" key="1">
    <source>
        <dbReference type="Pfam" id="PF00085"/>
    </source>
</evidence>
<dbReference type="Gene3D" id="3.40.30.10">
    <property type="entry name" value="Glutaredoxin"/>
    <property type="match status" value="1"/>
</dbReference>
<dbReference type="CDD" id="cd02947">
    <property type="entry name" value="TRX_family"/>
    <property type="match status" value="1"/>
</dbReference>
<proteinExistence type="predicted"/>
<name>A0A0R3SBF7_HYMDI</name>
<sequence length="132" mass="15508">MKEKDTKDCVRQDVLNKIRYKASKESSGLEEQRAWRLLNMVFIFTADWCPHSVQLKDHLETLAKEDQHVVLVLIDIDDAEDLIPFYSLYAVPSFYFFKNQEEIGIQVGGDYSILRSCIRKYKRVKETEDTVI</sequence>
<evidence type="ECO:0000313" key="2">
    <source>
        <dbReference type="EMBL" id="VDL19265.1"/>
    </source>
</evidence>
<protein>
    <submittedName>
        <fullName evidence="4">Thioredoxin domain-containing protein</fullName>
    </submittedName>
</protein>
<evidence type="ECO:0000313" key="4">
    <source>
        <dbReference type="WBParaSite" id="HDID_0000180301-mRNA-1"/>
    </source>
</evidence>
<accession>A0A0R3SBF7</accession>
<organism evidence="4">
    <name type="scientific">Hymenolepis diminuta</name>
    <name type="common">Rat tapeworm</name>
    <dbReference type="NCBI Taxonomy" id="6216"/>
    <lineage>
        <taxon>Eukaryota</taxon>
        <taxon>Metazoa</taxon>
        <taxon>Spiralia</taxon>
        <taxon>Lophotrochozoa</taxon>
        <taxon>Platyhelminthes</taxon>
        <taxon>Cestoda</taxon>
        <taxon>Eucestoda</taxon>
        <taxon>Cyclophyllidea</taxon>
        <taxon>Hymenolepididae</taxon>
        <taxon>Hymenolepis</taxon>
    </lineage>
</organism>
<dbReference type="Proteomes" id="UP000274504">
    <property type="component" value="Unassembled WGS sequence"/>
</dbReference>
<dbReference type="AlphaFoldDB" id="A0A0R3SBF7"/>
<reference evidence="2 3" key="2">
    <citation type="submission" date="2018-11" db="EMBL/GenBank/DDBJ databases">
        <authorList>
            <consortium name="Pathogen Informatics"/>
        </authorList>
    </citation>
    <scope>NUCLEOTIDE SEQUENCE [LARGE SCALE GENOMIC DNA]</scope>
</reference>
<reference evidence="4" key="1">
    <citation type="submission" date="2017-02" db="UniProtKB">
        <authorList>
            <consortium name="WormBaseParasite"/>
        </authorList>
    </citation>
    <scope>IDENTIFICATION</scope>
</reference>
<dbReference type="Pfam" id="PF00085">
    <property type="entry name" value="Thioredoxin"/>
    <property type="match status" value="1"/>
</dbReference>
<dbReference type="InterPro" id="IPR036249">
    <property type="entry name" value="Thioredoxin-like_sf"/>
</dbReference>
<dbReference type="STRING" id="6216.A0A0R3SBF7"/>
<dbReference type="OrthoDB" id="10263751at2759"/>
<dbReference type="SUPFAM" id="SSF52833">
    <property type="entry name" value="Thioredoxin-like"/>
    <property type="match status" value="1"/>
</dbReference>
<dbReference type="InterPro" id="IPR013766">
    <property type="entry name" value="Thioredoxin_domain"/>
</dbReference>
<dbReference type="PANTHER" id="PTHR10438:SF468">
    <property type="entry name" value="THIOREDOXIN-1-RELATED"/>
    <property type="match status" value="1"/>
</dbReference>
<dbReference type="PANTHER" id="PTHR10438">
    <property type="entry name" value="THIOREDOXIN"/>
    <property type="match status" value="1"/>
</dbReference>
<dbReference type="WBParaSite" id="HDID_0000180301-mRNA-1">
    <property type="protein sequence ID" value="HDID_0000180301-mRNA-1"/>
    <property type="gene ID" value="HDID_0000180301"/>
</dbReference>
<gene>
    <name evidence="2" type="ORF">HDID_LOCUS1804</name>
</gene>